<dbReference type="HAMAP" id="MF_00693">
    <property type="entry name" value="Transcrip_reg_TACO1"/>
    <property type="match status" value="1"/>
</dbReference>
<dbReference type="Pfam" id="PF01709">
    <property type="entry name" value="Transcrip_reg"/>
    <property type="match status" value="1"/>
</dbReference>
<comment type="caution">
    <text evidence="10">The sequence shown here is derived from an EMBL/GenBank/DDBJ whole genome shotgun (WGS) entry which is preliminary data.</text>
</comment>
<dbReference type="Gene3D" id="1.10.10.200">
    <property type="match status" value="1"/>
</dbReference>
<evidence type="ECO:0000256" key="1">
    <source>
        <dbReference type="ARBA" id="ARBA00008724"/>
    </source>
</evidence>
<dbReference type="SUPFAM" id="SSF75625">
    <property type="entry name" value="YebC-like"/>
    <property type="match status" value="1"/>
</dbReference>
<dbReference type="GO" id="GO:0003677">
    <property type="term" value="F:DNA binding"/>
    <property type="evidence" value="ECO:0007669"/>
    <property type="project" value="UniProtKB-KW"/>
</dbReference>
<keyword evidence="4 6" id="KW-0238">DNA-binding</keyword>
<dbReference type="InterPro" id="IPR017856">
    <property type="entry name" value="Integrase-like_N"/>
</dbReference>
<dbReference type="InterPro" id="IPR049083">
    <property type="entry name" value="TACO1_YebC_N"/>
</dbReference>
<evidence type="ECO:0000259" key="8">
    <source>
        <dbReference type="Pfam" id="PF01709"/>
    </source>
</evidence>
<sequence length="252" mass="27244">MAGHSKFKNIMHRKGAQDKKRSAMFSKLSREITVAAKMGMADPDMNPRLRLAINAAKAQSMPKDNIQRAIDKASANEGDDYEEVRYEGYGPAGVAIIVEALTDNRNRTATNVRTAFSKNGGNLGASGSVAHGFERLGLIVYPAQGNEVVADADRVLEAALEAGAQDMQSGAEEHEIWTAAEDLHEVANALERTLGEAEAVKLAWKPSLTVDVDEASAQTLFKLVDALDDDDDVQTVWGNYEVSDAVLERLGE</sequence>
<feature type="domain" description="TACO1/YebC-like N-terminal" evidence="9">
    <location>
        <begin position="5"/>
        <end position="75"/>
    </location>
</feature>
<dbReference type="RefSeq" id="WP_311339195.1">
    <property type="nucleotide sequence ID" value="NZ_JAVRHS010000001.1"/>
</dbReference>
<evidence type="ECO:0000256" key="7">
    <source>
        <dbReference type="SAM" id="MobiDB-lite"/>
    </source>
</evidence>
<gene>
    <name evidence="10" type="ORF">RM533_00285</name>
</gene>
<feature type="domain" description="TACO1/YebC-like second and third" evidence="8">
    <location>
        <begin position="81"/>
        <end position="239"/>
    </location>
</feature>
<evidence type="ECO:0000256" key="3">
    <source>
        <dbReference type="ARBA" id="ARBA00023015"/>
    </source>
</evidence>
<dbReference type="NCBIfam" id="NF009044">
    <property type="entry name" value="PRK12378.1"/>
    <property type="match status" value="1"/>
</dbReference>
<dbReference type="Pfam" id="PF20772">
    <property type="entry name" value="TACO1_YebC_N"/>
    <property type="match status" value="1"/>
</dbReference>
<dbReference type="Gene3D" id="3.30.70.980">
    <property type="match status" value="2"/>
</dbReference>
<accession>A0ABU2ZDE0</accession>
<evidence type="ECO:0000256" key="6">
    <source>
        <dbReference type="HAMAP-Rule" id="MF_00693"/>
    </source>
</evidence>
<evidence type="ECO:0000313" key="11">
    <source>
        <dbReference type="Proteomes" id="UP001259803"/>
    </source>
</evidence>
<evidence type="ECO:0000313" key="10">
    <source>
        <dbReference type="EMBL" id="MDT0574615.1"/>
    </source>
</evidence>
<dbReference type="Proteomes" id="UP001259803">
    <property type="component" value="Unassembled WGS sequence"/>
</dbReference>
<keyword evidence="3 6" id="KW-0805">Transcription regulation</keyword>
<dbReference type="NCBIfam" id="NF001030">
    <property type="entry name" value="PRK00110.1"/>
    <property type="match status" value="1"/>
</dbReference>
<dbReference type="PANTHER" id="PTHR12532">
    <property type="entry name" value="TRANSLATIONAL ACTIVATOR OF CYTOCHROME C OXIDASE 1"/>
    <property type="match status" value="1"/>
</dbReference>
<dbReference type="EMBL" id="JAVRHS010000001">
    <property type="protein sequence ID" value="MDT0574615.1"/>
    <property type="molecule type" value="Genomic_DNA"/>
</dbReference>
<comment type="subcellular location">
    <subcellularLocation>
        <location evidence="6">Cytoplasm</location>
    </subcellularLocation>
</comment>
<feature type="compositionally biased region" description="Basic residues" evidence="7">
    <location>
        <begin position="1"/>
        <end position="14"/>
    </location>
</feature>
<evidence type="ECO:0000256" key="4">
    <source>
        <dbReference type="ARBA" id="ARBA00023125"/>
    </source>
</evidence>
<dbReference type="NCBIfam" id="TIGR01033">
    <property type="entry name" value="YebC/PmpR family DNA-binding transcriptional regulator"/>
    <property type="match status" value="1"/>
</dbReference>
<dbReference type="InterPro" id="IPR002876">
    <property type="entry name" value="Transcrip_reg_TACO1-like"/>
</dbReference>
<evidence type="ECO:0000256" key="2">
    <source>
        <dbReference type="ARBA" id="ARBA00022490"/>
    </source>
</evidence>
<protein>
    <recommendedName>
        <fullName evidence="6">Probable transcriptional regulatory protein RM533_00285</fullName>
    </recommendedName>
</protein>
<comment type="similarity">
    <text evidence="1 6">Belongs to the TACO1 family.</text>
</comment>
<feature type="region of interest" description="Disordered" evidence="7">
    <location>
        <begin position="1"/>
        <end position="22"/>
    </location>
</feature>
<organism evidence="10 11">
    <name type="scientific">Croceicoccus esteveae</name>
    <dbReference type="NCBI Taxonomy" id="3075597"/>
    <lineage>
        <taxon>Bacteria</taxon>
        <taxon>Pseudomonadati</taxon>
        <taxon>Pseudomonadota</taxon>
        <taxon>Alphaproteobacteria</taxon>
        <taxon>Sphingomonadales</taxon>
        <taxon>Erythrobacteraceae</taxon>
        <taxon>Croceicoccus</taxon>
    </lineage>
</organism>
<keyword evidence="2 6" id="KW-0963">Cytoplasm</keyword>
<proteinExistence type="inferred from homology"/>
<name>A0ABU2ZDE0_9SPHN</name>
<dbReference type="InterPro" id="IPR048300">
    <property type="entry name" value="TACO1_YebC-like_2nd/3rd_dom"/>
</dbReference>
<keyword evidence="5 6" id="KW-0804">Transcription</keyword>
<dbReference type="PANTHER" id="PTHR12532:SF6">
    <property type="entry name" value="TRANSCRIPTIONAL REGULATORY PROTEIN YEBC-RELATED"/>
    <property type="match status" value="1"/>
</dbReference>
<reference evidence="10 11" key="1">
    <citation type="submission" date="2023-09" db="EMBL/GenBank/DDBJ databases">
        <authorList>
            <person name="Rey-Velasco X."/>
        </authorList>
    </citation>
    <scope>NUCLEOTIDE SEQUENCE [LARGE SCALE GENOMIC DNA]</scope>
    <source>
        <strain evidence="10 11">F390</strain>
    </source>
</reference>
<dbReference type="InterPro" id="IPR026564">
    <property type="entry name" value="Transcrip_reg_TACO1-like_dom3"/>
</dbReference>
<dbReference type="InterPro" id="IPR029072">
    <property type="entry name" value="YebC-like"/>
</dbReference>
<evidence type="ECO:0000256" key="5">
    <source>
        <dbReference type="ARBA" id="ARBA00023163"/>
    </source>
</evidence>
<evidence type="ECO:0000259" key="9">
    <source>
        <dbReference type="Pfam" id="PF20772"/>
    </source>
</evidence>
<keyword evidence="11" id="KW-1185">Reference proteome</keyword>